<dbReference type="AlphaFoldDB" id="A0A2G4YSW8"/>
<keyword evidence="1" id="KW-0732">Signal</keyword>
<evidence type="ECO:0000256" key="1">
    <source>
        <dbReference type="SAM" id="SignalP"/>
    </source>
</evidence>
<keyword evidence="3" id="KW-1185">Reference proteome</keyword>
<accession>A0A2G4YSW8</accession>
<evidence type="ECO:0000313" key="3">
    <source>
        <dbReference type="Proteomes" id="UP000229730"/>
    </source>
</evidence>
<protein>
    <submittedName>
        <fullName evidence="2">Uncharacterized protein</fullName>
    </submittedName>
</protein>
<name>A0A2G4YSW8_9PROT</name>
<dbReference type="InParanoid" id="A0A2G4YSW8"/>
<feature type="signal peptide" evidence="1">
    <location>
        <begin position="1"/>
        <end position="20"/>
    </location>
</feature>
<gene>
    <name evidence="2" type="ORF">CRD36_08350</name>
</gene>
<dbReference type="EMBL" id="PDEM01000016">
    <property type="protein sequence ID" value="PHZ85393.1"/>
    <property type="molecule type" value="Genomic_DNA"/>
</dbReference>
<dbReference type="RefSeq" id="WP_099472283.1">
    <property type="nucleotide sequence ID" value="NZ_CP041025.1"/>
</dbReference>
<comment type="caution">
    <text evidence="2">The sequence shown here is derived from an EMBL/GenBank/DDBJ whole genome shotgun (WGS) entry which is preliminary data.</text>
</comment>
<dbReference type="Proteomes" id="UP000229730">
    <property type="component" value="Unassembled WGS sequence"/>
</dbReference>
<proteinExistence type="predicted"/>
<evidence type="ECO:0000313" key="2">
    <source>
        <dbReference type="EMBL" id="PHZ85393.1"/>
    </source>
</evidence>
<organism evidence="2 3">
    <name type="scientific">Paremcibacter congregatus</name>
    <dbReference type="NCBI Taxonomy" id="2043170"/>
    <lineage>
        <taxon>Bacteria</taxon>
        <taxon>Pseudomonadati</taxon>
        <taxon>Pseudomonadota</taxon>
        <taxon>Alphaproteobacteria</taxon>
        <taxon>Emcibacterales</taxon>
        <taxon>Emcibacteraceae</taxon>
        <taxon>Paremcibacter</taxon>
    </lineage>
</organism>
<feature type="chain" id="PRO_5013666925" evidence="1">
    <location>
        <begin position="21"/>
        <end position="291"/>
    </location>
</feature>
<reference evidence="2 3" key="1">
    <citation type="submission" date="2017-10" db="EMBL/GenBank/DDBJ databases">
        <title>Frigbacter circumglobatus gen. nov. sp. nov., isolated from sediment cultured in situ.</title>
        <authorList>
            <person name="Zhao Z."/>
        </authorList>
    </citation>
    <scope>NUCLEOTIDE SEQUENCE [LARGE SCALE GENOMIC DNA]</scope>
    <source>
        <strain evidence="2 3">ZYL</strain>
    </source>
</reference>
<sequence>MMKRLLLICLFSFQTHTVMAEDVCEIIYSPIPHINAAVATGEDRLEGVFKLNTRQQEDLFKSLVTVTDSFFSSSPYVENIISEVKSHKLVSGGYEGITTPSISMTVALDDRVTDKMQAMQKIAAAMAFFFIQDSVLVICPDDGKITETDSYSFDLHDQGGKQFLSAENAQLFFGMMIGMFNGPQDLGYTYYASRGVFSTLVPLSSVDHDRRVLEKLSATLKDLTQGQVDLAITPHRVDIAFPHNDWASDPQGGHLKDIMGNSFSLENLLSHRQKFLQHLDQHISRMAAHKP</sequence>